<feature type="disulfide bond" evidence="3">
    <location>
        <begin position="46"/>
        <end position="73"/>
    </location>
</feature>
<dbReference type="SUPFAM" id="SSF56436">
    <property type="entry name" value="C-type lectin-like"/>
    <property type="match status" value="1"/>
</dbReference>
<dbReference type="SMART" id="SM00032">
    <property type="entry name" value="CCP"/>
    <property type="match status" value="1"/>
</dbReference>
<reference evidence="6" key="1">
    <citation type="submission" date="2025-08" db="UniProtKB">
        <authorList>
            <consortium name="RefSeq"/>
        </authorList>
    </citation>
    <scope>IDENTIFICATION</scope>
    <source>
        <tissue evidence="6">Whole sample</tissue>
    </source>
</reference>
<evidence type="ECO:0000256" key="1">
    <source>
        <dbReference type="ARBA" id="ARBA00022729"/>
    </source>
</evidence>
<dbReference type="AlphaFoldDB" id="A0A8B8AAJ2"/>
<sequence>MTMCKSSTGCVPVLEGKTCGSPPRVPNAKASPAGPFPVGYTHNYTCLVNYTPRHESFTTCQENGKWTNAVFECLHQQCISLGLTVVGKSWCYFFSDLLLSYDMAKAHCNNRGMELSMIESESEWKSLLKHIGM</sequence>
<keyword evidence="5" id="KW-1185">Reference proteome</keyword>
<dbReference type="GeneID" id="111100685"/>
<dbReference type="RefSeq" id="XP_022288477.1">
    <property type="nucleotide sequence ID" value="XM_022432769.1"/>
</dbReference>
<dbReference type="InterPro" id="IPR000436">
    <property type="entry name" value="Sushi_SCR_CCP_dom"/>
</dbReference>
<dbReference type="KEGG" id="cvn:111100685"/>
<comment type="caution">
    <text evidence="3">Lacks conserved residue(s) required for the propagation of feature annotation.</text>
</comment>
<proteinExistence type="predicted"/>
<dbReference type="InterPro" id="IPR035976">
    <property type="entry name" value="Sushi/SCR/CCP_sf"/>
</dbReference>
<keyword evidence="1" id="KW-0732">Signal</keyword>
<dbReference type="Proteomes" id="UP000694844">
    <property type="component" value="Chromosome 6"/>
</dbReference>
<evidence type="ECO:0000259" key="4">
    <source>
        <dbReference type="PROSITE" id="PS50923"/>
    </source>
</evidence>
<accession>A0A8B8AAJ2</accession>
<dbReference type="CDD" id="cd00037">
    <property type="entry name" value="CLECT"/>
    <property type="match status" value="1"/>
</dbReference>
<name>A0A8B8AAJ2_CRAVI</name>
<keyword evidence="2 3" id="KW-1015">Disulfide bond</keyword>
<gene>
    <name evidence="6" type="primary">LOC111100685</name>
</gene>
<dbReference type="Pfam" id="PF00084">
    <property type="entry name" value="Sushi"/>
    <property type="match status" value="1"/>
</dbReference>
<dbReference type="InterPro" id="IPR016187">
    <property type="entry name" value="CTDL_fold"/>
</dbReference>
<organism evidence="5 6">
    <name type="scientific">Crassostrea virginica</name>
    <name type="common">Eastern oyster</name>
    <dbReference type="NCBI Taxonomy" id="6565"/>
    <lineage>
        <taxon>Eukaryota</taxon>
        <taxon>Metazoa</taxon>
        <taxon>Spiralia</taxon>
        <taxon>Lophotrochozoa</taxon>
        <taxon>Mollusca</taxon>
        <taxon>Bivalvia</taxon>
        <taxon>Autobranchia</taxon>
        <taxon>Pteriomorphia</taxon>
        <taxon>Ostreida</taxon>
        <taxon>Ostreoidea</taxon>
        <taxon>Ostreidae</taxon>
        <taxon>Crassostrea</taxon>
    </lineage>
</organism>
<evidence type="ECO:0000256" key="3">
    <source>
        <dbReference type="PROSITE-ProRule" id="PRU00302"/>
    </source>
</evidence>
<evidence type="ECO:0000256" key="2">
    <source>
        <dbReference type="ARBA" id="ARBA00023157"/>
    </source>
</evidence>
<dbReference type="Gene3D" id="3.10.100.10">
    <property type="entry name" value="Mannose-Binding Protein A, subunit A"/>
    <property type="match status" value="1"/>
</dbReference>
<keyword evidence="3" id="KW-0768">Sushi</keyword>
<dbReference type="SUPFAM" id="SSF57535">
    <property type="entry name" value="Complement control module/SCR domain"/>
    <property type="match status" value="1"/>
</dbReference>
<dbReference type="CDD" id="cd00033">
    <property type="entry name" value="CCP"/>
    <property type="match status" value="1"/>
</dbReference>
<protein>
    <submittedName>
        <fullName evidence="6">CUB and sushi domain-containing protein 2-like</fullName>
    </submittedName>
</protein>
<dbReference type="InterPro" id="IPR016186">
    <property type="entry name" value="C-type_lectin-like/link_sf"/>
</dbReference>
<dbReference type="OrthoDB" id="6205225at2759"/>
<dbReference type="PROSITE" id="PS50923">
    <property type="entry name" value="SUSHI"/>
    <property type="match status" value="1"/>
</dbReference>
<dbReference type="Gene3D" id="2.10.70.10">
    <property type="entry name" value="Complement Module, domain 1"/>
    <property type="match status" value="1"/>
</dbReference>
<evidence type="ECO:0000313" key="5">
    <source>
        <dbReference type="Proteomes" id="UP000694844"/>
    </source>
</evidence>
<evidence type="ECO:0000313" key="6">
    <source>
        <dbReference type="RefSeq" id="XP_022288477.1"/>
    </source>
</evidence>
<feature type="domain" description="Sushi" evidence="4">
    <location>
        <begin position="17"/>
        <end position="75"/>
    </location>
</feature>